<name>A0AA39RQC1_ACESA</name>
<evidence type="ECO:0000313" key="2">
    <source>
        <dbReference type="Proteomes" id="UP001168877"/>
    </source>
</evidence>
<sequence>MPIESLASTVSYCETLKESASRIPDATKRIFFGLNRNTKNHQILLEEFTIDARFFFTGKKRRLWINILDLYTLHLCPFPSKQTKIQILNITQGSRTEFPTAGITFRKKNLFFDDSVPTKPLSRFGNSPTRFIEVSTDHFGSFLRFDSFNIHDSGFPSQPERLTRFDSINSTKDFGGSDKLSRFDSISNSKDLGNSSGFFSFDDSDPFGSSSPFKVESELKFVFVAQVEFAHVDYDLKLVLVAHLNLVLVAQVKSLHHLHSQLQTLLHLFHHFSHKLTCCALPAHICCT</sequence>
<dbReference type="EMBL" id="JAUESC010000386">
    <property type="protein sequence ID" value="KAK0576707.1"/>
    <property type="molecule type" value="Genomic_DNA"/>
</dbReference>
<gene>
    <name evidence="1" type="ORF">LWI29_022190</name>
</gene>
<reference evidence="1" key="2">
    <citation type="submission" date="2023-06" db="EMBL/GenBank/DDBJ databases">
        <authorList>
            <person name="Swenson N.G."/>
            <person name="Wegrzyn J.L."/>
            <person name="Mcevoy S.L."/>
        </authorList>
    </citation>
    <scope>NUCLEOTIDE SEQUENCE</scope>
    <source>
        <strain evidence="1">NS2018</strain>
        <tissue evidence="1">Leaf</tissue>
    </source>
</reference>
<dbReference type="AlphaFoldDB" id="A0AA39RQC1"/>
<reference evidence="1" key="1">
    <citation type="journal article" date="2022" name="Plant J.">
        <title>Strategies of tolerance reflected in two North American maple genomes.</title>
        <authorList>
            <person name="McEvoy S.L."/>
            <person name="Sezen U.U."/>
            <person name="Trouern-Trend A."/>
            <person name="McMahon S.M."/>
            <person name="Schaberg P.G."/>
            <person name="Yang J."/>
            <person name="Wegrzyn J.L."/>
            <person name="Swenson N.G."/>
        </authorList>
    </citation>
    <scope>NUCLEOTIDE SEQUENCE</scope>
    <source>
        <strain evidence="1">NS2018</strain>
    </source>
</reference>
<accession>A0AA39RQC1</accession>
<evidence type="ECO:0000313" key="1">
    <source>
        <dbReference type="EMBL" id="KAK0576707.1"/>
    </source>
</evidence>
<proteinExistence type="predicted"/>
<protein>
    <submittedName>
        <fullName evidence="1">Uncharacterized protein</fullName>
    </submittedName>
</protein>
<organism evidence="1 2">
    <name type="scientific">Acer saccharum</name>
    <name type="common">Sugar maple</name>
    <dbReference type="NCBI Taxonomy" id="4024"/>
    <lineage>
        <taxon>Eukaryota</taxon>
        <taxon>Viridiplantae</taxon>
        <taxon>Streptophyta</taxon>
        <taxon>Embryophyta</taxon>
        <taxon>Tracheophyta</taxon>
        <taxon>Spermatophyta</taxon>
        <taxon>Magnoliopsida</taxon>
        <taxon>eudicotyledons</taxon>
        <taxon>Gunneridae</taxon>
        <taxon>Pentapetalae</taxon>
        <taxon>rosids</taxon>
        <taxon>malvids</taxon>
        <taxon>Sapindales</taxon>
        <taxon>Sapindaceae</taxon>
        <taxon>Hippocastanoideae</taxon>
        <taxon>Acereae</taxon>
        <taxon>Acer</taxon>
    </lineage>
</organism>
<comment type="caution">
    <text evidence="1">The sequence shown here is derived from an EMBL/GenBank/DDBJ whole genome shotgun (WGS) entry which is preliminary data.</text>
</comment>
<keyword evidence="2" id="KW-1185">Reference proteome</keyword>
<dbReference type="Proteomes" id="UP001168877">
    <property type="component" value="Unassembled WGS sequence"/>
</dbReference>